<dbReference type="OrthoDB" id="7344096at2759"/>
<dbReference type="InterPro" id="IPR056789">
    <property type="entry name" value="LRR_R13L1-DRL21"/>
</dbReference>
<accession>A0A835H632</accession>
<keyword evidence="4" id="KW-0539">Nucleus</keyword>
<dbReference type="Proteomes" id="UP000631114">
    <property type="component" value="Unassembled WGS sequence"/>
</dbReference>
<dbReference type="PANTHER" id="PTHR31250:SF14">
    <property type="entry name" value="IQ DOMAIN-CONTAINING PROTEIN IQM2"/>
    <property type="match status" value="1"/>
</dbReference>
<comment type="caution">
    <text evidence="6">The sequence shown here is derived from an EMBL/GenBank/DDBJ whole genome shotgun (WGS) entry which is preliminary data.</text>
</comment>
<protein>
    <recommendedName>
        <fullName evidence="5">R13L1/DRL21-like LRR repeat region domain-containing protein</fullName>
    </recommendedName>
</protein>
<evidence type="ECO:0000313" key="7">
    <source>
        <dbReference type="Proteomes" id="UP000631114"/>
    </source>
</evidence>
<sequence length="1008" mass="114583">MNPLFISFLIGMRMSTLELAMKILIFLRKLSILHSSCRDSIDPLTLNDLYQATNLCTLMIFHEDGSHFDKLPQDLFLKLRLLRVLDFSHTIIMELPSSVRNLKGLRYLNLSGTPVTTLPKSLCSLHELQTLKLNGCFKLVDLPKGMRKLANLRHLDVDVARLLVSMPPGLGDLTELQTLPAFVVGKENGCHLTELEHMVNLHGDFHILRLENVSCSEEAKKADLGRKYYLDKLELQWTELQDGFEILQSLQPHTKLKELQIVGYGDAKFPSWIGDPNFSKLFSITLHDCRKCGLLSPLGKLPFLKSISISEMHEVEIIDHRFCGRDLELESMEYLRKLDLGTPYEDLSADDAFKAFPKLESLTLNGLPKLKTWTGMVEGDFPHLQKLNIFGCSELVALPQLSLLNSLQTLEVRLCPLLKSYPKDGLPNSLHYLVIIDCPLLKEWCLKEEGHQCGKVELIRHIWIDYQHFLGVRSLGFLEKEEREKKKTQLSEIPSTQSSYVGIESAQSSYDIRDLSAHGRVDLLHGSVHGTMGVVLKDCLYPSPEEMSSQHGQALKLVPTPSSEGSLKVEYEAALLLQKVYKSFRTRRKLADFAVLVEQQWSKLLDCAELKRSSLSFFDIENTETSVSRWSRARTRASRVGIGLSKDEKAQKLALQHWLEAIDPRHCYGHNLQYYYLTWLRSESQQPFFYWLDIGDGKEVNLVDECPRSRLIEQCIKYLDPIERKAYEVTVEDGKFYKQGGEPLDTMDAKWMFVLSTSKTLYVGRKRKGIFQHSSFLAGGATSAAGKLVVENGVLKAVWPHSGHYRPTEQNFQEFITFLKEHNIDLTDVRISPSNEDQERSSKNAGETVLEAEDISARNIKTEQARAKPKKVTRARAKPKAFLRKPKVLKMDPEAVDILKGSVNYAKKGNKLNSQESQLAEGYETDSLDGEEDKDYMVSKRKLFGGEREDKEYISLQELIPISEKGMVSYQLGKQLSRNWATGAGPRIGCVRDKPSNFQLRLLNQVSL</sequence>
<organism evidence="6 7">
    <name type="scientific">Coptis chinensis</name>
    <dbReference type="NCBI Taxonomy" id="261450"/>
    <lineage>
        <taxon>Eukaryota</taxon>
        <taxon>Viridiplantae</taxon>
        <taxon>Streptophyta</taxon>
        <taxon>Embryophyta</taxon>
        <taxon>Tracheophyta</taxon>
        <taxon>Spermatophyta</taxon>
        <taxon>Magnoliopsida</taxon>
        <taxon>Ranunculales</taxon>
        <taxon>Ranunculaceae</taxon>
        <taxon>Coptidoideae</taxon>
        <taxon>Coptis</taxon>
    </lineage>
</organism>
<evidence type="ECO:0000256" key="4">
    <source>
        <dbReference type="ARBA" id="ARBA00023242"/>
    </source>
</evidence>
<evidence type="ECO:0000256" key="2">
    <source>
        <dbReference type="ARBA" id="ARBA00004496"/>
    </source>
</evidence>
<proteinExistence type="predicted"/>
<feature type="domain" description="R13L1/DRL21-like LRR repeat region" evidence="5">
    <location>
        <begin position="192"/>
        <end position="312"/>
    </location>
</feature>
<evidence type="ECO:0000259" key="5">
    <source>
        <dbReference type="Pfam" id="PF25019"/>
    </source>
</evidence>
<evidence type="ECO:0000256" key="1">
    <source>
        <dbReference type="ARBA" id="ARBA00004123"/>
    </source>
</evidence>
<dbReference type="Gene3D" id="3.80.10.10">
    <property type="entry name" value="Ribonuclease Inhibitor"/>
    <property type="match status" value="1"/>
</dbReference>
<evidence type="ECO:0000256" key="3">
    <source>
        <dbReference type="ARBA" id="ARBA00022490"/>
    </source>
</evidence>
<dbReference type="GO" id="GO:0005634">
    <property type="term" value="C:nucleus"/>
    <property type="evidence" value="ECO:0007669"/>
    <property type="project" value="UniProtKB-SubCell"/>
</dbReference>
<dbReference type="GO" id="GO:0005737">
    <property type="term" value="C:cytoplasm"/>
    <property type="evidence" value="ECO:0007669"/>
    <property type="project" value="UniProtKB-SubCell"/>
</dbReference>
<dbReference type="InterPro" id="IPR032675">
    <property type="entry name" value="LRR_dom_sf"/>
</dbReference>
<dbReference type="AlphaFoldDB" id="A0A835H632"/>
<dbReference type="InterPro" id="IPR044159">
    <property type="entry name" value="IQM"/>
</dbReference>
<keyword evidence="3" id="KW-0963">Cytoplasm</keyword>
<dbReference type="EMBL" id="JADFTS010000008">
    <property type="protein sequence ID" value="KAF9593331.1"/>
    <property type="molecule type" value="Genomic_DNA"/>
</dbReference>
<dbReference type="SUPFAM" id="SSF52058">
    <property type="entry name" value="L domain-like"/>
    <property type="match status" value="1"/>
</dbReference>
<comment type="subcellular location">
    <subcellularLocation>
        <location evidence="2">Cytoplasm</location>
    </subcellularLocation>
    <subcellularLocation>
        <location evidence="1">Nucleus</location>
    </subcellularLocation>
</comment>
<name>A0A835H632_9MAGN</name>
<keyword evidence="7" id="KW-1185">Reference proteome</keyword>
<reference evidence="6 7" key="1">
    <citation type="submission" date="2020-10" db="EMBL/GenBank/DDBJ databases">
        <title>The Coptis chinensis genome and diversification of protoberbering-type alkaloids.</title>
        <authorList>
            <person name="Wang B."/>
            <person name="Shu S."/>
            <person name="Song C."/>
            <person name="Liu Y."/>
        </authorList>
    </citation>
    <scope>NUCLEOTIDE SEQUENCE [LARGE SCALE GENOMIC DNA]</scope>
    <source>
        <strain evidence="6">HL-2020</strain>
        <tissue evidence="6">Leaf</tissue>
    </source>
</reference>
<dbReference type="Pfam" id="PF25019">
    <property type="entry name" value="LRR_R13L1-DRL21"/>
    <property type="match status" value="1"/>
</dbReference>
<gene>
    <name evidence="6" type="ORF">IFM89_021500</name>
</gene>
<evidence type="ECO:0000313" key="6">
    <source>
        <dbReference type="EMBL" id="KAF9593331.1"/>
    </source>
</evidence>
<dbReference type="PANTHER" id="PTHR31250">
    <property type="entry name" value="IQ DOMAIN-CONTAINING PROTEIN IQM3"/>
    <property type="match status" value="1"/>
</dbReference>